<gene>
    <name evidence="1" type="ORF">NCTC13184_06063</name>
</gene>
<sequence length="110" mass="12309">MSRSPVPLDEQQPIDKNLGGHVLRHLYGGETHAELSITVQDRMIQYSLVSELQSANIPDDDLVQAICDLVDLHERFGSGLCGANYRFVKNPDGRWNMVGRFSYESDTSSV</sequence>
<proteinExistence type="predicted"/>
<dbReference type="Proteomes" id="UP000255082">
    <property type="component" value="Unassembled WGS sequence"/>
</dbReference>
<dbReference type="AlphaFoldDB" id="A0A378X2Z7"/>
<dbReference type="OrthoDB" id="4561029at2"/>
<evidence type="ECO:0000313" key="2">
    <source>
        <dbReference type="Proteomes" id="UP000255082"/>
    </source>
</evidence>
<evidence type="ECO:0000313" key="1">
    <source>
        <dbReference type="EMBL" id="SUA47522.1"/>
    </source>
</evidence>
<organism evidence="1 2">
    <name type="scientific">Nocardia africana</name>
    <dbReference type="NCBI Taxonomy" id="134964"/>
    <lineage>
        <taxon>Bacteria</taxon>
        <taxon>Bacillati</taxon>
        <taxon>Actinomycetota</taxon>
        <taxon>Actinomycetes</taxon>
        <taxon>Mycobacteriales</taxon>
        <taxon>Nocardiaceae</taxon>
        <taxon>Nocardia</taxon>
    </lineage>
</organism>
<dbReference type="EMBL" id="UGRU01000001">
    <property type="protein sequence ID" value="SUA47522.1"/>
    <property type="molecule type" value="Genomic_DNA"/>
</dbReference>
<reference evidence="1 2" key="1">
    <citation type="submission" date="2018-06" db="EMBL/GenBank/DDBJ databases">
        <authorList>
            <consortium name="Pathogen Informatics"/>
            <person name="Doyle S."/>
        </authorList>
    </citation>
    <scope>NUCLEOTIDE SEQUENCE [LARGE SCALE GENOMIC DNA]</scope>
    <source>
        <strain evidence="1 2">NCTC13184</strain>
    </source>
</reference>
<protein>
    <submittedName>
        <fullName evidence="1">Uncharacterized protein</fullName>
    </submittedName>
</protein>
<accession>A0A378X2Z7</accession>
<name>A0A378X2Z7_9NOCA</name>
<dbReference type="RefSeq" id="WP_128145548.1">
    <property type="nucleotide sequence ID" value="NZ_JAJFOE010000002.1"/>
</dbReference>